<dbReference type="STRING" id="1236220.SAMN04488112_10912"/>
<proteinExistence type="predicted"/>
<gene>
    <name evidence="4" type="ORF">SAMN04488112_10912</name>
</gene>
<dbReference type="PANTHER" id="PTHR10434">
    <property type="entry name" value="1-ACYL-SN-GLYCEROL-3-PHOSPHATE ACYLTRANSFERASE"/>
    <property type="match status" value="1"/>
</dbReference>
<evidence type="ECO:0000256" key="2">
    <source>
        <dbReference type="ARBA" id="ARBA00023315"/>
    </source>
</evidence>
<dbReference type="OrthoDB" id="9803035at2"/>
<dbReference type="CDD" id="cd07989">
    <property type="entry name" value="LPLAT_AGPAT-like"/>
    <property type="match status" value="1"/>
</dbReference>
<dbReference type="SUPFAM" id="SSF69593">
    <property type="entry name" value="Glycerol-3-phosphate (1)-acyltransferase"/>
    <property type="match status" value="1"/>
</dbReference>
<sequence>MWYRLGQWMLRVILRVYHRAEVQGLDRVPRQGPFLLVGNHISYLDPFYIAAQLPQRISFMAKAESFSHPFTQWFLRKVDAFPVRREEADVRAMRSALARLRNDQVVGLFPEGRRREAEPPTELKGGASYLALRAQVPVIPVWIEGTDRALPRKGRWIRPAKVRIYFGEPIQKIPAGKNREDQERIHQMIMSAFRQLAEQKVAE</sequence>
<dbReference type="AlphaFoldDB" id="A0A1G6M615"/>
<keyword evidence="1 4" id="KW-0808">Transferase</keyword>
<dbReference type="RefSeq" id="WP_091569423.1">
    <property type="nucleotide sequence ID" value="NZ_FMZA01000009.1"/>
</dbReference>
<evidence type="ECO:0000259" key="3">
    <source>
        <dbReference type="SMART" id="SM00563"/>
    </source>
</evidence>
<name>A0A1G6M615_9BACL</name>
<evidence type="ECO:0000256" key="1">
    <source>
        <dbReference type="ARBA" id="ARBA00022679"/>
    </source>
</evidence>
<evidence type="ECO:0000313" key="4">
    <source>
        <dbReference type="EMBL" id="SDC50426.1"/>
    </source>
</evidence>
<accession>A0A1G6M615</accession>
<dbReference type="Pfam" id="PF01553">
    <property type="entry name" value="Acyltransferase"/>
    <property type="match status" value="1"/>
</dbReference>
<protein>
    <submittedName>
        <fullName evidence="4">1-acyl-sn-glycerol-3-phosphate acyltransferase</fullName>
    </submittedName>
</protein>
<dbReference type="SMART" id="SM00563">
    <property type="entry name" value="PlsC"/>
    <property type="match status" value="1"/>
</dbReference>
<dbReference type="InterPro" id="IPR002123">
    <property type="entry name" value="Plipid/glycerol_acylTrfase"/>
</dbReference>
<reference evidence="4 5" key="1">
    <citation type="submission" date="2016-10" db="EMBL/GenBank/DDBJ databases">
        <authorList>
            <person name="de Groot N.N."/>
        </authorList>
    </citation>
    <scope>NUCLEOTIDE SEQUENCE [LARGE SCALE GENOMIC DNA]</scope>
    <source>
        <strain evidence="4 5">DSM 45514</strain>
    </source>
</reference>
<keyword evidence="5" id="KW-1185">Reference proteome</keyword>
<dbReference type="GO" id="GO:0006654">
    <property type="term" value="P:phosphatidic acid biosynthetic process"/>
    <property type="evidence" value="ECO:0007669"/>
    <property type="project" value="TreeGrafter"/>
</dbReference>
<dbReference type="Proteomes" id="UP000199387">
    <property type="component" value="Unassembled WGS sequence"/>
</dbReference>
<keyword evidence="2 4" id="KW-0012">Acyltransferase</keyword>
<dbReference type="GO" id="GO:0003841">
    <property type="term" value="F:1-acylglycerol-3-phosphate O-acyltransferase activity"/>
    <property type="evidence" value="ECO:0007669"/>
    <property type="project" value="TreeGrafter"/>
</dbReference>
<feature type="domain" description="Phospholipid/glycerol acyltransferase" evidence="3">
    <location>
        <begin position="34"/>
        <end position="146"/>
    </location>
</feature>
<evidence type="ECO:0000313" key="5">
    <source>
        <dbReference type="Proteomes" id="UP000199387"/>
    </source>
</evidence>
<dbReference type="PANTHER" id="PTHR10434:SF11">
    <property type="entry name" value="1-ACYL-SN-GLYCEROL-3-PHOSPHATE ACYLTRANSFERASE"/>
    <property type="match status" value="1"/>
</dbReference>
<organism evidence="4 5">
    <name type="scientific">Melghirimyces thermohalophilus</name>
    <dbReference type="NCBI Taxonomy" id="1236220"/>
    <lineage>
        <taxon>Bacteria</taxon>
        <taxon>Bacillati</taxon>
        <taxon>Bacillota</taxon>
        <taxon>Bacilli</taxon>
        <taxon>Bacillales</taxon>
        <taxon>Thermoactinomycetaceae</taxon>
        <taxon>Melghirimyces</taxon>
    </lineage>
</organism>
<dbReference type="EMBL" id="FMZA01000009">
    <property type="protein sequence ID" value="SDC50426.1"/>
    <property type="molecule type" value="Genomic_DNA"/>
</dbReference>